<dbReference type="InterPro" id="IPR001810">
    <property type="entry name" value="F-box_dom"/>
</dbReference>
<feature type="domain" description="F-box" evidence="1">
    <location>
        <begin position="19"/>
        <end position="58"/>
    </location>
</feature>
<protein>
    <submittedName>
        <fullName evidence="3">Uncharacterized protein</fullName>
    </submittedName>
</protein>
<organism evidence="3">
    <name type="scientific">Triticum aestivum</name>
    <name type="common">Wheat</name>
    <dbReference type="NCBI Taxonomy" id="4565"/>
    <lineage>
        <taxon>Eukaryota</taxon>
        <taxon>Viridiplantae</taxon>
        <taxon>Streptophyta</taxon>
        <taxon>Embryophyta</taxon>
        <taxon>Tracheophyta</taxon>
        <taxon>Spermatophyta</taxon>
        <taxon>Magnoliopsida</taxon>
        <taxon>Liliopsida</taxon>
        <taxon>Poales</taxon>
        <taxon>Poaceae</taxon>
        <taxon>BOP clade</taxon>
        <taxon>Pooideae</taxon>
        <taxon>Triticodae</taxon>
        <taxon>Triticeae</taxon>
        <taxon>Triticinae</taxon>
        <taxon>Triticum</taxon>
    </lineage>
</organism>
<dbReference type="PANTHER" id="PTHR32133:SF360">
    <property type="entry name" value="F-BOX DOMAIN-CONTAINING PROTEIN"/>
    <property type="match status" value="1"/>
</dbReference>
<reference evidence="3" key="1">
    <citation type="submission" date="2018-08" db="EMBL/GenBank/DDBJ databases">
        <authorList>
            <person name="Rossello M."/>
        </authorList>
    </citation>
    <scope>NUCLEOTIDE SEQUENCE [LARGE SCALE GENOMIC DNA]</scope>
    <source>
        <strain evidence="3">cv. Chinese Spring</strain>
    </source>
</reference>
<gene>
    <name evidence="3" type="primary">LOC123133496</name>
</gene>
<dbReference type="SUPFAM" id="SSF81383">
    <property type="entry name" value="F-box domain"/>
    <property type="match status" value="1"/>
</dbReference>
<evidence type="ECO:0000259" key="2">
    <source>
        <dbReference type="Pfam" id="PF23635"/>
    </source>
</evidence>
<dbReference type="Gramene" id="TraesCS6A03G0138800.1">
    <property type="protein sequence ID" value="TraesCS6A03G0138800.1.CDS"/>
    <property type="gene ID" value="TraesCS6A03G0138800"/>
</dbReference>
<evidence type="ECO:0000259" key="1">
    <source>
        <dbReference type="Pfam" id="PF12937"/>
    </source>
</evidence>
<keyword evidence="4" id="KW-1185">Reference proteome</keyword>
<dbReference type="InterPro" id="IPR036047">
    <property type="entry name" value="F-box-like_dom_sf"/>
</dbReference>
<dbReference type="AlphaFoldDB" id="A0A3B6NL00"/>
<dbReference type="OrthoDB" id="600245at2759"/>
<dbReference type="Pfam" id="PF23635">
    <property type="entry name" value="Beta-prop_AT5G49610-like"/>
    <property type="match status" value="1"/>
</dbReference>
<sequence>MSRPHPLPTAAPPLEDENLLSEILLRLPPQPSSLPRASLVSNRWRRIASDPGFFRRFRRHHRPNPPLLGFFDMYGCRSFVPTLEAPDRVPPGRFSLQRGDDDWFRPLGSRHGLVLILNRPTNQLLVWDPVTGDKHWIAVPPGFGCDSDSPIGGAVLRSAVDDHHFLVALVSTTETQDHTRAIASAYLSETNTWSDIISTPLPPASESRFQLQAQDLPPFECPTMISCNIPAVLVGDSLYWWLRDSSYNILQFDLDRDSLAVIPAPVDLYDSDINFSVMRADDGGLGFLFVSKFSVQLWKTKVICDCFNSWVLGRTIEMDKLFLLDSKVRESPMIVGFAEENNVALMWTEGSLFMFQLESLQLKKLVETRISFYQPFESVYTAGIYISILVAEMQKWSVEYSSFYLYARHGKLNLYLAAYSVQL</sequence>
<evidence type="ECO:0000313" key="4">
    <source>
        <dbReference type="Proteomes" id="UP000019116"/>
    </source>
</evidence>
<name>A0A3B6NL00_WHEAT</name>
<proteinExistence type="predicted"/>
<dbReference type="PANTHER" id="PTHR32133">
    <property type="entry name" value="OS07G0120400 PROTEIN"/>
    <property type="match status" value="1"/>
</dbReference>
<dbReference type="Proteomes" id="UP000019116">
    <property type="component" value="Chromosome 6A"/>
</dbReference>
<dbReference type="Gene3D" id="1.20.1280.50">
    <property type="match status" value="1"/>
</dbReference>
<dbReference type="Pfam" id="PF12937">
    <property type="entry name" value="F-box-like"/>
    <property type="match status" value="1"/>
</dbReference>
<dbReference type="EnsemblPlants" id="TraesCS6A02G062000.1">
    <property type="protein sequence ID" value="TraesCS6A02G062000.1"/>
    <property type="gene ID" value="TraesCS6A02G062000"/>
</dbReference>
<accession>A0A3B6NL00</accession>
<evidence type="ECO:0000313" key="3">
    <source>
        <dbReference type="EnsemblPlants" id="TraesCS6A02G062000.1"/>
    </source>
</evidence>
<dbReference type="InterPro" id="IPR056594">
    <property type="entry name" value="AT5G49610-like_b-prop"/>
</dbReference>
<reference evidence="3" key="2">
    <citation type="submission" date="2018-10" db="UniProtKB">
        <authorList>
            <consortium name="EnsemblPlants"/>
        </authorList>
    </citation>
    <scope>IDENTIFICATION</scope>
</reference>
<dbReference type="Gramene" id="TraesCLE_scaffold_037986_01G000400.1">
    <property type="protein sequence ID" value="TraesCLE_scaffold_037986_01G000400.1"/>
    <property type="gene ID" value="TraesCLE_scaffold_037986_01G000400"/>
</dbReference>
<dbReference type="Gramene" id="TraesCS6A02G062000.1">
    <property type="protein sequence ID" value="TraesCS6A02G062000.1"/>
    <property type="gene ID" value="TraesCS6A02G062000"/>
</dbReference>
<feature type="domain" description="F-box protein AT5G49610-like beta-propeller" evidence="2">
    <location>
        <begin position="227"/>
        <end position="368"/>
    </location>
</feature>